<keyword evidence="5" id="KW-0449">Lipoprotein</keyword>
<proteinExistence type="inferred from homology"/>
<reference evidence="10 11" key="1">
    <citation type="submission" date="2025-05" db="UniProtKB">
        <authorList>
            <consortium name="RefSeq"/>
        </authorList>
    </citation>
    <scope>IDENTIFICATION</scope>
</reference>
<evidence type="ECO:0000256" key="5">
    <source>
        <dbReference type="ARBA" id="ARBA00023288"/>
    </source>
</evidence>
<dbReference type="PANTHER" id="PTHR45806">
    <property type="entry name" value="SYNAPTOBREVIN HOMOLOG YKT6"/>
    <property type="match status" value="1"/>
</dbReference>
<comment type="subcellular location">
    <subcellularLocation>
        <location evidence="7">Endomembrane system</location>
        <topology evidence="7">Lipid-anchor</topology>
        <orientation evidence="7">Cytoplasmic side</orientation>
    </subcellularLocation>
</comment>
<dbReference type="Pfam" id="PF13774">
    <property type="entry name" value="Longin"/>
    <property type="match status" value="1"/>
</dbReference>
<evidence type="ECO:0000313" key="9">
    <source>
        <dbReference type="Proteomes" id="UP001652625"/>
    </source>
</evidence>
<keyword evidence="9" id="KW-1185">Reference proteome</keyword>
<evidence type="ECO:0000313" key="10">
    <source>
        <dbReference type="RefSeq" id="XP_065648596.1"/>
    </source>
</evidence>
<evidence type="ECO:0000256" key="7">
    <source>
        <dbReference type="ARBA" id="ARBA00046278"/>
    </source>
</evidence>
<dbReference type="SUPFAM" id="SSF58038">
    <property type="entry name" value="SNARE fusion complex"/>
    <property type="match status" value="1"/>
</dbReference>
<dbReference type="RefSeq" id="XP_065648597.1">
    <property type="nucleotide sequence ID" value="XM_065792525.1"/>
</dbReference>
<dbReference type="PROSITE" id="PS50859">
    <property type="entry name" value="LONGIN"/>
    <property type="match status" value="1"/>
</dbReference>
<dbReference type="PANTHER" id="PTHR45806:SF1">
    <property type="entry name" value="SYNAPTOBREVIN HOMOLOG YKT6"/>
    <property type="match status" value="1"/>
</dbReference>
<organism evidence="9 11">
    <name type="scientific">Hydra vulgaris</name>
    <name type="common">Hydra</name>
    <name type="synonym">Hydra attenuata</name>
    <dbReference type="NCBI Taxonomy" id="6087"/>
    <lineage>
        <taxon>Eukaryota</taxon>
        <taxon>Metazoa</taxon>
        <taxon>Cnidaria</taxon>
        <taxon>Hydrozoa</taxon>
        <taxon>Hydroidolina</taxon>
        <taxon>Anthoathecata</taxon>
        <taxon>Aplanulata</taxon>
        <taxon>Hydridae</taxon>
        <taxon>Hydra</taxon>
    </lineage>
</organism>
<evidence type="ECO:0000259" key="8">
    <source>
        <dbReference type="PROSITE" id="PS50859"/>
    </source>
</evidence>
<dbReference type="Gene3D" id="3.30.450.50">
    <property type="entry name" value="Longin domain"/>
    <property type="match status" value="1"/>
</dbReference>
<evidence type="ECO:0000256" key="2">
    <source>
        <dbReference type="ARBA" id="ARBA00022481"/>
    </source>
</evidence>
<dbReference type="SMART" id="SM01270">
    <property type="entry name" value="Longin"/>
    <property type="match status" value="1"/>
</dbReference>
<keyword evidence="3" id="KW-0472">Membrane</keyword>
<dbReference type="Gene3D" id="1.20.5.110">
    <property type="match status" value="1"/>
</dbReference>
<keyword evidence="6" id="KW-0636">Prenylation</keyword>
<accession>A0ABM4BHZ1</accession>
<name>A0ABM4BHZ1_HYDVU</name>
<evidence type="ECO:0000256" key="6">
    <source>
        <dbReference type="ARBA" id="ARBA00023289"/>
    </source>
</evidence>
<evidence type="ECO:0000256" key="3">
    <source>
        <dbReference type="ARBA" id="ARBA00023136"/>
    </source>
</evidence>
<dbReference type="InterPro" id="IPR010908">
    <property type="entry name" value="Longin_dom"/>
</dbReference>
<evidence type="ECO:0000313" key="11">
    <source>
        <dbReference type="RefSeq" id="XP_065648597.1"/>
    </source>
</evidence>
<dbReference type="InterPro" id="IPR011012">
    <property type="entry name" value="Longin-like_dom_sf"/>
</dbReference>
<dbReference type="CDD" id="cd14824">
    <property type="entry name" value="Longin"/>
    <property type="match status" value="1"/>
</dbReference>
<comment type="similarity">
    <text evidence="1">Belongs to the synaptobrevin family.</text>
</comment>
<dbReference type="RefSeq" id="XP_065648596.1">
    <property type="nucleotide sequence ID" value="XM_065792524.1"/>
</dbReference>
<keyword evidence="4" id="KW-0564">Palmitate</keyword>
<sequence length="200" mass="23058">MVKLYAIELFHKSTKVTPLKSAQDLQSFSYFQRTTIREFMDFTGKIIVETIANGVRASVKEQDYLYHVYVSNEGVSGVAIADKDYPQLVAFNMLNKVVNDFMNCVNPPYTQDNPSVINFNLCETYLQKYQNPIDADPMMKVQAELDETKIIMYNTFEQVQRCKKLDELEAKSEVLSTTCVFRNSCNWKGNASIRYACCNW</sequence>
<evidence type="ECO:0000256" key="4">
    <source>
        <dbReference type="ARBA" id="ARBA00023139"/>
    </source>
</evidence>
<dbReference type="Proteomes" id="UP001652625">
    <property type="component" value="Chromosome 03"/>
</dbReference>
<protein>
    <submittedName>
        <fullName evidence="10 11">Synaptobrevin homolog YKT6-like isoform X1</fullName>
    </submittedName>
</protein>
<gene>
    <name evidence="10 11" type="primary">LOC136077990</name>
</gene>
<evidence type="ECO:0000256" key="1">
    <source>
        <dbReference type="ARBA" id="ARBA00008025"/>
    </source>
</evidence>
<keyword evidence="2" id="KW-0488">Methylation</keyword>
<dbReference type="SUPFAM" id="SSF64356">
    <property type="entry name" value="SNARE-like"/>
    <property type="match status" value="1"/>
</dbReference>
<dbReference type="GeneID" id="136077990"/>
<feature type="domain" description="Longin" evidence="8">
    <location>
        <begin position="1"/>
        <end position="103"/>
    </location>
</feature>